<dbReference type="AlphaFoldDB" id="A0A162KFR6"/>
<dbReference type="InterPro" id="IPR038404">
    <property type="entry name" value="TRAP_DctP_sf"/>
</dbReference>
<comment type="caution">
    <text evidence="3">The sequence shown here is derived from an EMBL/GenBank/DDBJ whole genome shotgun (WGS) entry which is preliminary data.</text>
</comment>
<dbReference type="InterPro" id="IPR018389">
    <property type="entry name" value="DctP_fam"/>
</dbReference>
<dbReference type="NCBIfam" id="NF037995">
    <property type="entry name" value="TRAP_S1"/>
    <property type="match status" value="1"/>
</dbReference>
<accession>A0A162KFR6</accession>
<evidence type="ECO:0000256" key="2">
    <source>
        <dbReference type="SAM" id="SignalP"/>
    </source>
</evidence>
<organism evidence="3 4">
    <name type="scientific">Tistrella mobilis</name>
    <dbReference type="NCBI Taxonomy" id="171437"/>
    <lineage>
        <taxon>Bacteria</taxon>
        <taxon>Pseudomonadati</taxon>
        <taxon>Pseudomonadota</taxon>
        <taxon>Alphaproteobacteria</taxon>
        <taxon>Geminicoccales</taxon>
        <taxon>Geminicoccaceae</taxon>
        <taxon>Tistrella</taxon>
    </lineage>
</organism>
<dbReference type="RefSeq" id="WP_062766765.1">
    <property type="nucleotide sequence ID" value="NZ_CP121045.1"/>
</dbReference>
<name>A0A162KFR6_9PROT</name>
<feature type="signal peptide" evidence="2">
    <location>
        <begin position="1"/>
        <end position="22"/>
    </location>
</feature>
<dbReference type="EMBL" id="LPZR01000181">
    <property type="protein sequence ID" value="KYO51172.1"/>
    <property type="molecule type" value="Genomic_DNA"/>
</dbReference>
<dbReference type="OrthoDB" id="7822595at2"/>
<dbReference type="GeneID" id="97241250"/>
<dbReference type="Gene3D" id="3.40.190.170">
    <property type="entry name" value="Bacterial extracellular solute-binding protein, family 7"/>
    <property type="match status" value="1"/>
</dbReference>
<dbReference type="GO" id="GO:0055085">
    <property type="term" value="P:transmembrane transport"/>
    <property type="evidence" value="ECO:0007669"/>
    <property type="project" value="InterPro"/>
</dbReference>
<dbReference type="PANTHER" id="PTHR33376">
    <property type="match status" value="1"/>
</dbReference>
<dbReference type="PANTHER" id="PTHR33376:SF15">
    <property type="entry name" value="BLL6794 PROTEIN"/>
    <property type="match status" value="1"/>
</dbReference>
<evidence type="ECO:0000256" key="1">
    <source>
        <dbReference type="ARBA" id="ARBA00022729"/>
    </source>
</evidence>
<sequence length="343" mass="37120">MRIFVRLAVAVTAMLVSASAMAADQVKLTVHHFLNQMAPAQTRLIEPWAKRVEEESGGRISVEIYPSMSLGGKPNQLFQQAEDGIADIVWTVAGYTPGRFPKLEVFELPFVHLNDPVATNLAIRDMLASDFADEFKTVKPLLVHVHAGQTLNMVDAPVRSPADVQGRKIRIPGRVGGWVVEALGGSPIGMPVPDVPAAISKRVIDGVMVPFEVVPSLKLDQLTRGPGEGANGERFGTAVFIFAMNKAKYDGLPEDLKAVIDRNSGADFAREIGKAWLEAEEVGRKAYTDRGIDIAKLTPDELAAFRTALAPVETRWIEDAATKGIDGTALVARARERVAAHAQ</sequence>
<reference evidence="3 4" key="1">
    <citation type="submission" date="2015-12" db="EMBL/GenBank/DDBJ databases">
        <title>Genome sequence of Tistrella mobilis MCCC 1A02139.</title>
        <authorList>
            <person name="Lu L."/>
            <person name="Lai Q."/>
            <person name="Shao Z."/>
            <person name="Qian P."/>
        </authorList>
    </citation>
    <scope>NUCLEOTIDE SEQUENCE [LARGE SCALE GENOMIC DNA]</scope>
    <source>
        <strain evidence="3 4">MCCC 1A02139</strain>
    </source>
</reference>
<evidence type="ECO:0000313" key="3">
    <source>
        <dbReference type="EMBL" id="KYO51172.1"/>
    </source>
</evidence>
<proteinExistence type="predicted"/>
<evidence type="ECO:0000313" key="4">
    <source>
        <dbReference type="Proteomes" id="UP000075787"/>
    </source>
</evidence>
<dbReference type="Proteomes" id="UP000075787">
    <property type="component" value="Unassembled WGS sequence"/>
</dbReference>
<protein>
    <submittedName>
        <fullName evidence="3">C4-dicarboxylate ABC transporter substrate-binding protein</fullName>
    </submittedName>
</protein>
<gene>
    <name evidence="3" type="ORF">AUP44_09920</name>
</gene>
<dbReference type="CDD" id="cd13665">
    <property type="entry name" value="PBP2_TRAP_Dctp3_4"/>
    <property type="match status" value="1"/>
</dbReference>
<feature type="chain" id="PRO_5007836754" evidence="2">
    <location>
        <begin position="23"/>
        <end position="343"/>
    </location>
</feature>
<dbReference type="Pfam" id="PF03480">
    <property type="entry name" value="DctP"/>
    <property type="match status" value="1"/>
</dbReference>
<keyword evidence="1 2" id="KW-0732">Signal</keyword>